<dbReference type="PIRSF" id="PIRSF029792">
    <property type="entry name" value="Pro_racemase"/>
    <property type="match status" value="1"/>
</dbReference>
<dbReference type="Pfam" id="PF05544">
    <property type="entry name" value="Pro_racemase"/>
    <property type="match status" value="1"/>
</dbReference>
<accession>A0ABP3R9V5</accession>
<dbReference type="PANTHER" id="PTHR33442">
    <property type="entry name" value="TRANS-3-HYDROXY-L-PROLINE DEHYDRATASE"/>
    <property type="match status" value="1"/>
</dbReference>
<comment type="caution">
    <text evidence="2">The sequence shown here is derived from an EMBL/GenBank/DDBJ whole genome shotgun (WGS) entry which is preliminary data.</text>
</comment>
<dbReference type="SUPFAM" id="SSF54506">
    <property type="entry name" value="Diaminopimelate epimerase-like"/>
    <property type="match status" value="1"/>
</dbReference>
<dbReference type="RefSeq" id="WP_343813431.1">
    <property type="nucleotide sequence ID" value="NZ_BAAADS010000017.1"/>
</dbReference>
<evidence type="ECO:0000313" key="3">
    <source>
        <dbReference type="Proteomes" id="UP001500866"/>
    </source>
</evidence>
<keyword evidence="3" id="KW-1185">Reference proteome</keyword>
<organism evidence="2 3">
    <name type="scientific">Virgibacillus siamensis</name>
    <dbReference type="NCBI Taxonomy" id="480071"/>
    <lineage>
        <taxon>Bacteria</taxon>
        <taxon>Bacillati</taxon>
        <taxon>Bacillota</taxon>
        <taxon>Bacilli</taxon>
        <taxon>Bacillales</taxon>
        <taxon>Bacillaceae</taxon>
        <taxon>Virgibacillus</taxon>
    </lineage>
</organism>
<evidence type="ECO:0000256" key="1">
    <source>
        <dbReference type="ARBA" id="ARBA00007529"/>
    </source>
</evidence>
<evidence type="ECO:0000313" key="2">
    <source>
        <dbReference type="EMBL" id="GAA0606206.1"/>
    </source>
</evidence>
<reference evidence="3" key="1">
    <citation type="journal article" date="2019" name="Int. J. Syst. Evol. Microbiol.">
        <title>The Global Catalogue of Microorganisms (GCM) 10K type strain sequencing project: providing services to taxonomists for standard genome sequencing and annotation.</title>
        <authorList>
            <consortium name="The Broad Institute Genomics Platform"/>
            <consortium name="The Broad Institute Genome Sequencing Center for Infectious Disease"/>
            <person name="Wu L."/>
            <person name="Ma J."/>
        </authorList>
    </citation>
    <scope>NUCLEOTIDE SEQUENCE [LARGE SCALE GENOMIC DNA]</scope>
    <source>
        <strain evidence="3">JCM 15395</strain>
    </source>
</reference>
<dbReference type="Proteomes" id="UP001500866">
    <property type="component" value="Unassembled WGS sequence"/>
</dbReference>
<gene>
    <name evidence="2" type="ORF">GCM10009001_24280</name>
</gene>
<dbReference type="Gene3D" id="3.10.310.10">
    <property type="entry name" value="Diaminopimelate Epimerase, Chain A, domain 1"/>
    <property type="match status" value="2"/>
</dbReference>
<protein>
    <submittedName>
        <fullName evidence="2">Proline racemase family protein</fullName>
    </submittedName>
</protein>
<dbReference type="SFLD" id="SFLDS00028">
    <property type="entry name" value="Proline_Racemase"/>
    <property type="match status" value="1"/>
</dbReference>
<dbReference type="PANTHER" id="PTHR33442:SF1">
    <property type="entry name" value="TRANS-3-HYDROXY-L-PROLINE DEHYDRATASE"/>
    <property type="match status" value="1"/>
</dbReference>
<dbReference type="InterPro" id="IPR008794">
    <property type="entry name" value="Pro_racemase_fam"/>
</dbReference>
<proteinExistence type="inferred from homology"/>
<dbReference type="EMBL" id="BAAADS010000017">
    <property type="protein sequence ID" value="GAA0606206.1"/>
    <property type="molecule type" value="Genomic_DNA"/>
</dbReference>
<name>A0ABP3R9V5_9BACI</name>
<sequence length="333" mass="36604">MDFNRMISTVDLHVAGEPLRVITGGLPPIKGRTQPERRAYCIKHMDGLRKTLMNEPRGHHGMYGCIITPPATEQADFGVLFMHNEGWSTMCGHGIIAVVTMVIETGQFTVEGNQRKFIVDSPAGQVVAYARCEGQRVMDVSFENVASFVYEKDFPIEIDGKKITVDIAFGGAFYAILDSVKVDLQLNNESLSKLQSLGMKIKYDIEANLNVKHPLQDDLNGIYGVIFSGDPTNKEADLKNVTIFADHQIDRSPCGTGTSARVATLYAKDELGKGEPFIHESITGGVFQSEVLSESKVECFDAVIPKVAGIASITGFHQFVIDKRDIMPEGFLL</sequence>
<comment type="similarity">
    <text evidence="1">Belongs to the proline racemase family.</text>
</comment>